<dbReference type="AlphaFoldDB" id="A0A1C4DVN8"/>
<dbReference type="PANTHER" id="PTHR47814">
    <property type="entry name" value="PEPTIDYL-TRNA HYDROLASE ARFB"/>
    <property type="match status" value="1"/>
</dbReference>
<proteinExistence type="predicted"/>
<dbReference type="EMBL" id="FMAR01000006">
    <property type="protein sequence ID" value="SCC35409.1"/>
    <property type="molecule type" value="Genomic_DNA"/>
</dbReference>
<accession>A0A1C4DVN8</accession>
<keyword evidence="4" id="KW-1185">Reference proteome</keyword>
<dbReference type="PANTHER" id="PTHR47814:SF1">
    <property type="entry name" value="PEPTIDYL-TRNA HYDROLASE ARFB"/>
    <property type="match status" value="1"/>
</dbReference>
<dbReference type="GO" id="GO:0072344">
    <property type="term" value="P:rescue of stalled ribosome"/>
    <property type="evidence" value="ECO:0007669"/>
    <property type="project" value="TreeGrafter"/>
</dbReference>
<dbReference type="GO" id="GO:0004045">
    <property type="term" value="F:peptidyl-tRNA hydrolase activity"/>
    <property type="evidence" value="ECO:0007669"/>
    <property type="project" value="TreeGrafter"/>
</dbReference>
<evidence type="ECO:0000313" key="3">
    <source>
        <dbReference type="EMBL" id="SCC35409.1"/>
    </source>
</evidence>
<dbReference type="GO" id="GO:0043022">
    <property type="term" value="F:ribosome binding"/>
    <property type="evidence" value="ECO:0007669"/>
    <property type="project" value="TreeGrafter"/>
</dbReference>
<evidence type="ECO:0000313" key="4">
    <source>
        <dbReference type="Proteomes" id="UP000242818"/>
    </source>
</evidence>
<feature type="domain" description="Prokaryotic-type class I peptide chain release factors" evidence="2">
    <location>
        <begin position="4"/>
        <end position="127"/>
    </location>
</feature>
<evidence type="ECO:0000256" key="1">
    <source>
        <dbReference type="SAM" id="MobiDB-lite"/>
    </source>
</evidence>
<dbReference type="OrthoDB" id="9815709at2"/>
<dbReference type="Proteomes" id="UP000242818">
    <property type="component" value="Unassembled WGS sequence"/>
</dbReference>
<feature type="region of interest" description="Disordered" evidence="1">
    <location>
        <begin position="99"/>
        <end position="134"/>
    </location>
</feature>
<dbReference type="NCBIfam" id="NF006718">
    <property type="entry name" value="PRK09256.1"/>
    <property type="match status" value="1"/>
</dbReference>
<reference evidence="3 4" key="1">
    <citation type="submission" date="2016-08" db="EMBL/GenBank/DDBJ databases">
        <authorList>
            <person name="Seilhamer J.J."/>
        </authorList>
    </citation>
    <scope>NUCLEOTIDE SEQUENCE [LARGE SCALE GENOMIC DNA]</scope>
    <source>
        <strain evidence="3 4">A37T2</strain>
    </source>
</reference>
<dbReference type="STRING" id="1335309.GA0116948_106143"/>
<organism evidence="3 4">
    <name type="scientific">Chitinophaga costaii</name>
    <dbReference type="NCBI Taxonomy" id="1335309"/>
    <lineage>
        <taxon>Bacteria</taxon>
        <taxon>Pseudomonadati</taxon>
        <taxon>Bacteroidota</taxon>
        <taxon>Chitinophagia</taxon>
        <taxon>Chitinophagales</taxon>
        <taxon>Chitinophagaceae</taxon>
        <taxon>Chitinophaga</taxon>
    </lineage>
</organism>
<protein>
    <submittedName>
        <fullName evidence="3">Ribosome-associated protein</fullName>
    </submittedName>
</protein>
<dbReference type="Pfam" id="PF00472">
    <property type="entry name" value="RF-1"/>
    <property type="match status" value="1"/>
</dbReference>
<name>A0A1C4DVN8_9BACT</name>
<gene>
    <name evidence="3" type="ORF">GA0116948_106143</name>
</gene>
<dbReference type="GO" id="GO:0003747">
    <property type="term" value="F:translation release factor activity"/>
    <property type="evidence" value="ECO:0007669"/>
    <property type="project" value="InterPro"/>
</dbReference>
<dbReference type="Gene3D" id="3.30.160.20">
    <property type="match status" value="1"/>
</dbReference>
<evidence type="ECO:0000259" key="2">
    <source>
        <dbReference type="Pfam" id="PF00472"/>
    </source>
</evidence>
<sequence>MIPHISPDEITFRTARSGGKGGQNVNKVETMVEGYFDIRTSPTLTDLQKALLLEKLENRLSADGQLQVKSQEERTQLGNKQNVVRKINGLVRQALTPVKKRVATRPSKAVKEKRLQFKKRLSDKKQNRRGFPGE</sequence>
<dbReference type="SUPFAM" id="SSF110916">
    <property type="entry name" value="Peptidyl-tRNA hydrolase domain-like"/>
    <property type="match status" value="1"/>
</dbReference>
<feature type="compositionally biased region" description="Basic residues" evidence="1">
    <location>
        <begin position="116"/>
        <end position="128"/>
    </location>
</feature>
<dbReference type="InterPro" id="IPR000352">
    <property type="entry name" value="Pep_chain_release_fac_I"/>
</dbReference>